<proteinExistence type="inferred from homology"/>
<evidence type="ECO:0000256" key="3">
    <source>
        <dbReference type="SAM" id="SignalP"/>
    </source>
</evidence>
<feature type="domain" description="Partial AB-hydrolase lipase" evidence="4">
    <location>
        <begin position="37"/>
        <end position="104"/>
    </location>
</feature>
<keyword evidence="2" id="KW-0442">Lipid degradation</keyword>
<evidence type="ECO:0000256" key="1">
    <source>
        <dbReference type="ARBA" id="ARBA00010701"/>
    </source>
</evidence>
<dbReference type="Pfam" id="PF04083">
    <property type="entry name" value="Abhydro_lipase"/>
    <property type="match status" value="1"/>
</dbReference>
<dbReference type="InterPro" id="IPR029058">
    <property type="entry name" value="AB_hydrolase_fold"/>
</dbReference>
<comment type="similarity">
    <text evidence="1 2">Belongs to the AB hydrolase superfamily. Lipase family.</text>
</comment>
<evidence type="ECO:0000259" key="4">
    <source>
        <dbReference type="Pfam" id="PF04083"/>
    </source>
</evidence>
<dbReference type="SUPFAM" id="SSF53474">
    <property type="entry name" value="alpha/beta-Hydrolases"/>
    <property type="match status" value="1"/>
</dbReference>
<keyword evidence="2" id="KW-0443">Lipid metabolism</keyword>
<reference evidence="6" key="1">
    <citation type="submission" date="2025-08" db="UniProtKB">
        <authorList>
            <consortium name="RefSeq"/>
        </authorList>
    </citation>
    <scope>IDENTIFICATION</scope>
    <source>
        <tissue evidence="6">Muscle</tissue>
    </source>
</reference>
<keyword evidence="3" id="KW-0732">Signal</keyword>
<feature type="signal peptide" evidence="3">
    <location>
        <begin position="1"/>
        <end position="21"/>
    </location>
</feature>
<accession>A0ABM1S570</accession>
<keyword evidence="5" id="KW-1185">Reference proteome</keyword>
<dbReference type="RefSeq" id="XP_022238775.1">
    <property type="nucleotide sequence ID" value="XM_022383067.1"/>
</dbReference>
<name>A0ABM1S570_LIMPO</name>
<dbReference type="Proteomes" id="UP000694941">
    <property type="component" value="Unplaced"/>
</dbReference>
<evidence type="ECO:0000313" key="6">
    <source>
        <dbReference type="RefSeq" id="XP_022238775.1"/>
    </source>
</evidence>
<keyword evidence="2" id="KW-0378">Hydrolase</keyword>
<dbReference type="PANTHER" id="PTHR11005">
    <property type="entry name" value="LYSOSOMAL ACID LIPASE-RELATED"/>
    <property type="match status" value="1"/>
</dbReference>
<organism evidence="5 6">
    <name type="scientific">Limulus polyphemus</name>
    <name type="common">Atlantic horseshoe crab</name>
    <dbReference type="NCBI Taxonomy" id="6850"/>
    <lineage>
        <taxon>Eukaryota</taxon>
        <taxon>Metazoa</taxon>
        <taxon>Ecdysozoa</taxon>
        <taxon>Arthropoda</taxon>
        <taxon>Chelicerata</taxon>
        <taxon>Merostomata</taxon>
        <taxon>Xiphosura</taxon>
        <taxon>Limulidae</taxon>
        <taxon>Limulus</taxon>
    </lineage>
</organism>
<dbReference type="Gene3D" id="3.40.50.1820">
    <property type="entry name" value="alpha/beta hydrolase"/>
    <property type="match status" value="1"/>
</dbReference>
<dbReference type="PIRSF" id="PIRSF000862">
    <property type="entry name" value="Steryl_ester_lip"/>
    <property type="match status" value="1"/>
</dbReference>
<dbReference type="InterPro" id="IPR006693">
    <property type="entry name" value="AB_hydrolase_lipase"/>
</dbReference>
<dbReference type="GeneID" id="106457233"/>
<feature type="chain" id="PRO_5045553158" description="Lipase" evidence="3">
    <location>
        <begin position="22"/>
        <end position="406"/>
    </location>
</feature>
<dbReference type="InterPro" id="IPR025483">
    <property type="entry name" value="Lipase_euk"/>
</dbReference>
<gene>
    <name evidence="6" type="primary">LOC106457233</name>
</gene>
<evidence type="ECO:0000313" key="5">
    <source>
        <dbReference type="Proteomes" id="UP000694941"/>
    </source>
</evidence>
<protein>
    <recommendedName>
        <fullName evidence="2">Lipase</fullName>
    </recommendedName>
</protein>
<sequence>MCSRNLKLLSLELIFLSLSIAFDKTSSRVDPDAFRNVSQIIRSKGYPVEEYSVQTTDGYILGVQHIPYGRKFSQSSKFIKTFSSKRTIFLQHGLLSSSTDWVINSPTESLGFILADAGYDVWLGNFRGNTYSRKHIKYSTHSKEFWEFSFDEMALLDLPAMIDFVLNKTGKNQLLYVGHSQGTLTAFALLSEKTEYNKKVKTLFALAPVATVGYIKSPIKYLAPYTNDIEMLFKLLGINEFLPNTKFIKFLGDLVCSTEIRIFCEQVIFLFAGVDPKQINATRLPVYISHNPAGTSTQNIVHFAQLVNSKKLVKYNYGKIKNMELYNQTDPPEYLLEKITAPVALFWAQDDWLADVVDIALLQPRLKHLRKSYLVNYTMWSHLDFIWGIDAPKYVYKELLKVLEKY</sequence>
<evidence type="ECO:0000256" key="2">
    <source>
        <dbReference type="PIRNR" id="PIRNR000862"/>
    </source>
</evidence>